<proteinExistence type="predicted"/>
<protein>
    <submittedName>
        <fullName evidence="1">Uncharacterized protein</fullName>
    </submittedName>
</protein>
<evidence type="ECO:0000313" key="1">
    <source>
        <dbReference type="EMBL" id="RGV49617.1"/>
    </source>
</evidence>
<organism evidence="1 2">
    <name type="scientific">Bacteroides fragilis</name>
    <dbReference type="NCBI Taxonomy" id="817"/>
    <lineage>
        <taxon>Bacteria</taxon>
        <taxon>Pseudomonadati</taxon>
        <taxon>Bacteroidota</taxon>
        <taxon>Bacteroidia</taxon>
        <taxon>Bacteroidales</taxon>
        <taxon>Bacteroidaceae</taxon>
        <taxon>Bacteroides</taxon>
    </lineage>
</organism>
<dbReference type="RefSeq" id="WP_122143320.1">
    <property type="nucleotide sequence ID" value="NZ_JAFKPL010000001.1"/>
</dbReference>
<dbReference type="EMBL" id="QRZH01000019">
    <property type="protein sequence ID" value="RGV49617.1"/>
    <property type="molecule type" value="Genomic_DNA"/>
</dbReference>
<evidence type="ECO:0000313" key="2">
    <source>
        <dbReference type="Proteomes" id="UP000286270"/>
    </source>
</evidence>
<dbReference type="AlphaFoldDB" id="A0A412XX06"/>
<dbReference type="Proteomes" id="UP000286270">
    <property type="component" value="Unassembled WGS sequence"/>
</dbReference>
<accession>A0A412XX06</accession>
<name>A0A412XX06_BACFG</name>
<reference evidence="1 2" key="1">
    <citation type="submission" date="2018-08" db="EMBL/GenBank/DDBJ databases">
        <title>A genome reference for cultivated species of the human gut microbiota.</title>
        <authorList>
            <person name="Zou Y."/>
            <person name="Xue W."/>
            <person name="Luo G."/>
        </authorList>
    </citation>
    <scope>NUCLEOTIDE SEQUENCE [LARGE SCALE GENOMIC DNA]</scope>
    <source>
        <strain evidence="1 2">AF14-26</strain>
    </source>
</reference>
<sequence length="366" mass="42328">MIPIEYDNSKLDEYNAFIDKFLENLDHYLTNGYIGNRKSIKVLEARKFYNSLSASQKNIFNKSAKPRHWERLGDNETVLVPLSPMEDNTIAFFTEVKNELKDWINYRPNEIKNLSNRIKSSYPDSDDQTSSLYDAIHHMFIENGYEKNGESKFPKDKLIEAVGTDVCPYCNRVFIKNVNADDGKQVKGQLDHFYDKDKYPYLAILKYNLIPSCPFCNGPTGKHTKNAEDEGLISPFMLEDANAMKFSTEITGDGFTNMDTCAKAISLKVNYYEPKMENNARVFHLEELYKTHTDYAAEIYFRHRMMGSEAYQEFVQKMIGEGSVMSTNDWNRMILGFTNNPEDLGKKPISKFCKDLLEDFEDKGIK</sequence>
<comment type="caution">
    <text evidence="1">The sequence shown here is derived from an EMBL/GenBank/DDBJ whole genome shotgun (WGS) entry which is preliminary data.</text>
</comment>
<gene>
    <name evidence="1" type="ORF">DWW08_18560</name>
</gene>